<dbReference type="GO" id="GO:0006335">
    <property type="term" value="P:DNA replication-dependent chromatin assembly"/>
    <property type="evidence" value="ECO:0007669"/>
    <property type="project" value="TreeGrafter"/>
</dbReference>
<dbReference type="GO" id="GO:0005654">
    <property type="term" value="C:nucleoplasm"/>
    <property type="evidence" value="ECO:0007669"/>
    <property type="project" value="TreeGrafter"/>
</dbReference>
<organism evidence="5 6">
    <name type="scientific">Nitzschia inconspicua</name>
    <dbReference type="NCBI Taxonomy" id="303405"/>
    <lineage>
        <taxon>Eukaryota</taxon>
        <taxon>Sar</taxon>
        <taxon>Stramenopiles</taxon>
        <taxon>Ochrophyta</taxon>
        <taxon>Bacillariophyta</taxon>
        <taxon>Bacillariophyceae</taxon>
        <taxon>Bacillariophycidae</taxon>
        <taxon>Bacillariales</taxon>
        <taxon>Bacillariaceae</taxon>
        <taxon>Nitzschia</taxon>
    </lineage>
</organism>
<dbReference type="PANTHER" id="PTHR15081:SF1">
    <property type="entry name" value="NUCLEAR AUTOANTIGENIC SPERM PROTEIN"/>
    <property type="match status" value="1"/>
</dbReference>
<dbReference type="Proteomes" id="UP000693970">
    <property type="component" value="Unassembled WGS sequence"/>
</dbReference>
<evidence type="ECO:0000256" key="3">
    <source>
        <dbReference type="SAM" id="Coils"/>
    </source>
</evidence>
<comment type="caution">
    <text evidence="5">The sequence shown here is derived from an EMBL/GenBank/DDBJ whole genome shotgun (WGS) entry which is preliminary data.</text>
</comment>
<sequence length="529" mass="56670">MAAPPAKPSPSNQAIQQTATSGNDNNPPSATSATVQLKAPPSYSINDAAAASTAAPSQIPVSSAIIPSYTSSEMSESYFVAKQLLNEGNFEEALSIVEQELENTKAVLLSQHQEADFHPAIAPLHYLYGTTLLYSLEEAKDDGENAPAMTTMMPQTEEEEEEESKPMPTIDDAVANNPWAHLPETDADPVDPEAPTAAADDAEDMEIAWENFEVARHIIEKMLTDEEMQADMETKLKLDLAQIMLREGDLQRLNGRYTSAVQDYSSCLELRKAYLDKWDRKIADTQFNLGLTYLSSSSDLQKEVSAPPADVHPATPNAAVLAKEHCEKGIAAHVECAKTFGGIVAKLCGADPEALLSEVSTSKPSAAGFKTTGLDDDIVSVAVASQTLNILRKAVTTLVANSPPTDTTAANTVYDIQQVLDEIQETVDEAERAMDAVRQASEIRIQAQKQAAALNGPADGTIVSATEDGVTTSIGFGAISTAVSAPSTTLVEQPIMVIKKKKKRSADDEEEDSKPPAVPDVKRAKTELE</sequence>
<evidence type="ECO:0000256" key="2">
    <source>
        <dbReference type="ARBA" id="ARBA00022803"/>
    </source>
</evidence>
<dbReference type="InterPro" id="IPR051730">
    <property type="entry name" value="NASP-like"/>
</dbReference>
<dbReference type="OrthoDB" id="5587616at2759"/>
<keyword evidence="3" id="KW-0175">Coiled coil</keyword>
<reference evidence="5" key="1">
    <citation type="journal article" date="2021" name="Sci. Rep.">
        <title>Diploid genomic architecture of Nitzschia inconspicua, an elite biomass production diatom.</title>
        <authorList>
            <person name="Oliver A."/>
            <person name="Podell S."/>
            <person name="Pinowska A."/>
            <person name="Traller J.C."/>
            <person name="Smith S.R."/>
            <person name="McClure R."/>
            <person name="Beliaev A."/>
            <person name="Bohutskyi P."/>
            <person name="Hill E.A."/>
            <person name="Rabines A."/>
            <person name="Zheng H."/>
            <person name="Allen L.Z."/>
            <person name="Kuo A."/>
            <person name="Grigoriev I.V."/>
            <person name="Allen A.E."/>
            <person name="Hazlebeck D."/>
            <person name="Allen E.E."/>
        </authorList>
    </citation>
    <scope>NUCLEOTIDE SEQUENCE</scope>
    <source>
        <strain evidence="5">Hildebrandi</strain>
    </source>
</reference>
<keyword evidence="6" id="KW-1185">Reference proteome</keyword>
<feature type="coiled-coil region" evidence="3">
    <location>
        <begin position="413"/>
        <end position="440"/>
    </location>
</feature>
<dbReference type="GO" id="GO:0034080">
    <property type="term" value="P:CENP-A containing chromatin assembly"/>
    <property type="evidence" value="ECO:0007669"/>
    <property type="project" value="TreeGrafter"/>
</dbReference>
<feature type="compositionally biased region" description="Polar residues" evidence="4">
    <location>
        <begin position="9"/>
        <end position="35"/>
    </location>
</feature>
<keyword evidence="2" id="KW-0802">TPR repeat</keyword>
<evidence type="ECO:0000256" key="1">
    <source>
        <dbReference type="ARBA" id="ARBA00022737"/>
    </source>
</evidence>
<gene>
    <name evidence="5" type="ORF">IV203_026141</name>
</gene>
<feature type="region of interest" description="Disordered" evidence="4">
    <location>
        <begin position="1"/>
        <end position="35"/>
    </location>
</feature>
<evidence type="ECO:0008006" key="7">
    <source>
        <dbReference type="Google" id="ProtNLM"/>
    </source>
</evidence>
<name>A0A9K3LL48_9STRA</name>
<dbReference type="AlphaFoldDB" id="A0A9K3LL48"/>
<keyword evidence="1" id="KW-0677">Repeat</keyword>
<evidence type="ECO:0000313" key="5">
    <source>
        <dbReference type="EMBL" id="KAG7362781.1"/>
    </source>
</evidence>
<protein>
    <recommendedName>
        <fullName evidence="7">Tetratricopeptide SHNi-TPR domain-containing protein</fullName>
    </recommendedName>
</protein>
<reference evidence="5" key="2">
    <citation type="submission" date="2021-04" db="EMBL/GenBank/DDBJ databases">
        <authorList>
            <person name="Podell S."/>
        </authorList>
    </citation>
    <scope>NUCLEOTIDE SEQUENCE</scope>
    <source>
        <strain evidence="5">Hildebrandi</strain>
    </source>
</reference>
<evidence type="ECO:0000313" key="6">
    <source>
        <dbReference type="Proteomes" id="UP000693970"/>
    </source>
</evidence>
<dbReference type="GO" id="GO:0042393">
    <property type="term" value="F:histone binding"/>
    <property type="evidence" value="ECO:0007669"/>
    <property type="project" value="TreeGrafter"/>
</dbReference>
<feature type="region of interest" description="Disordered" evidence="4">
    <location>
        <begin position="499"/>
        <end position="529"/>
    </location>
</feature>
<accession>A0A9K3LL48</accession>
<dbReference type="PANTHER" id="PTHR15081">
    <property type="entry name" value="NUCLEAR AUTOANTIGENIC SPERM PROTEIN NASP -RELATED"/>
    <property type="match status" value="1"/>
</dbReference>
<proteinExistence type="predicted"/>
<feature type="compositionally biased region" description="Basic and acidic residues" evidence="4">
    <location>
        <begin position="520"/>
        <end position="529"/>
    </location>
</feature>
<dbReference type="EMBL" id="JAGRRH010000010">
    <property type="protein sequence ID" value="KAG7362781.1"/>
    <property type="molecule type" value="Genomic_DNA"/>
</dbReference>
<evidence type="ECO:0000256" key="4">
    <source>
        <dbReference type="SAM" id="MobiDB-lite"/>
    </source>
</evidence>
<feature type="region of interest" description="Disordered" evidence="4">
    <location>
        <begin position="144"/>
        <end position="166"/>
    </location>
</feature>